<dbReference type="InterPro" id="IPR036378">
    <property type="entry name" value="FAS1_dom_sf"/>
</dbReference>
<dbReference type="EMBL" id="CP109071">
    <property type="protein sequence ID" value="WSA32334.1"/>
    <property type="molecule type" value="Genomic_DNA"/>
</dbReference>
<dbReference type="SUPFAM" id="SSF82153">
    <property type="entry name" value="FAS1 domain"/>
    <property type="match status" value="1"/>
</dbReference>
<dbReference type="AlphaFoldDB" id="A0A1C6W463"/>
<evidence type="ECO:0000313" key="5">
    <source>
        <dbReference type="Proteomes" id="UP000199343"/>
    </source>
</evidence>
<keyword evidence="6" id="KW-1185">Reference proteome</keyword>
<evidence type="ECO:0000313" key="3">
    <source>
        <dbReference type="EMBL" id="SCL73194.1"/>
    </source>
</evidence>
<evidence type="ECO:0000313" key="4">
    <source>
        <dbReference type="EMBL" id="WSA32334.1"/>
    </source>
</evidence>
<dbReference type="PROSITE" id="PS50213">
    <property type="entry name" value="FAS1"/>
    <property type="match status" value="1"/>
</dbReference>
<gene>
    <name evidence="3" type="ORF">GA0070608_5443</name>
    <name evidence="4" type="ORF">OIE14_30260</name>
</gene>
<dbReference type="PANTHER" id="PTHR10900:SF77">
    <property type="entry name" value="FI19380P1"/>
    <property type="match status" value="1"/>
</dbReference>
<dbReference type="RefSeq" id="WP_091631331.1">
    <property type="nucleotide sequence ID" value="NZ_CP109071.1"/>
</dbReference>
<sequence>MTDTRTPGPRPGPLTRVVRRRRAATGAALALLLAATGCTGSSQDRPSATQRTGDTAPVAVSGPLCDALPSGTEPGSPGSLVNQSPDQALTWIPVLTTFEAAVRATGMGKELSAAGGLTILAPTDDAFRAKFSTANLDELLLKDTDTLRGLLRDHLVAGARPVAELVAAGSVTTLAGTTLAVTAAEPGARLADRAETICADYQVTGARIHVINKVLGSLPETAHEEDHHH</sequence>
<dbReference type="GO" id="GO:0005615">
    <property type="term" value="C:extracellular space"/>
    <property type="evidence" value="ECO:0007669"/>
    <property type="project" value="TreeGrafter"/>
</dbReference>
<reference evidence="4 6" key="2">
    <citation type="submission" date="2022-10" db="EMBL/GenBank/DDBJ databases">
        <title>The complete genomes of actinobacterial strains from the NBC collection.</title>
        <authorList>
            <person name="Joergensen T.S."/>
            <person name="Alvarez Arevalo M."/>
            <person name="Sterndorff E.B."/>
            <person name="Faurdal D."/>
            <person name="Vuksanovic O."/>
            <person name="Mourched A.-S."/>
            <person name="Charusanti P."/>
            <person name="Shaw S."/>
            <person name="Blin K."/>
            <person name="Weber T."/>
        </authorList>
    </citation>
    <scope>NUCLEOTIDE SEQUENCE [LARGE SCALE GENOMIC DNA]</scope>
    <source>
        <strain evidence="4 6">NBC 01809</strain>
    </source>
</reference>
<dbReference type="STRING" id="47871.GA0070608_5443"/>
<dbReference type="Proteomes" id="UP001334804">
    <property type="component" value="Chromosome"/>
</dbReference>
<dbReference type="Proteomes" id="UP000199343">
    <property type="component" value="Unassembled WGS sequence"/>
</dbReference>
<feature type="region of interest" description="Disordered" evidence="1">
    <location>
        <begin position="38"/>
        <end position="57"/>
    </location>
</feature>
<feature type="compositionally biased region" description="Polar residues" evidence="1">
    <location>
        <begin position="38"/>
        <end position="53"/>
    </location>
</feature>
<accession>A0A1C6W463</accession>
<name>A0A1C6W463_9ACTN</name>
<evidence type="ECO:0000259" key="2">
    <source>
        <dbReference type="PROSITE" id="PS50213"/>
    </source>
</evidence>
<evidence type="ECO:0000256" key="1">
    <source>
        <dbReference type="SAM" id="MobiDB-lite"/>
    </source>
</evidence>
<dbReference type="InterPro" id="IPR050904">
    <property type="entry name" value="Adhesion/Biosynth-related"/>
</dbReference>
<proteinExistence type="predicted"/>
<protein>
    <submittedName>
        <fullName evidence="4">Fasciclin domain-containing protein</fullName>
    </submittedName>
    <submittedName>
        <fullName evidence="3">Uncaracterized surface protein containing fasciclin (FAS1) repeats</fullName>
    </submittedName>
</protein>
<dbReference type="Gene3D" id="2.30.180.10">
    <property type="entry name" value="FAS1 domain"/>
    <property type="match status" value="1"/>
</dbReference>
<dbReference type="PANTHER" id="PTHR10900">
    <property type="entry name" value="PERIOSTIN-RELATED"/>
    <property type="match status" value="1"/>
</dbReference>
<feature type="domain" description="FAS1" evidence="2">
    <location>
        <begin position="82"/>
        <end position="215"/>
    </location>
</feature>
<dbReference type="Pfam" id="PF02469">
    <property type="entry name" value="Fasciclin"/>
    <property type="match status" value="1"/>
</dbReference>
<dbReference type="InterPro" id="IPR000782">
    <property type="entry name" value="FAS1_domain"/>
</dbReference>
<organism evidence="3 5">
    <name type="scientific">Micromonospora peucetia</name>
    <dbReference type="NCBI Taxonomy" id="47871"/>
    <lineage>
        <taxon>Bacteria</taxon>
        <taxon>Bacillati</taxon>
        <taxon>Actinomycetota</taxon>
        <taxon>Actinomycetes</taxon>
        <taxon>Micromonosporales</taxon>
        <taxon>Micromonosporaceae</taxon>
        <taxon>Micromonospora</taxon>
    </lineage>
</organism>
<dbReference type="EMBL" id="FMIC01000002">
    <property type="protein sequence ID" value="SCL73194.1"/>
    <property type="molecule type" value="Genomic_DNA"/>
</dbReference>
<evidence type="ECO:0000313" key="6">
    <source>
        <dbReference type="Proteomes" id="UP001334804"/>
    </source>
</evidence>
<reference evidence="3 5" key="1">
    <citation type="submission" date="2016-06" db="EMBL/GenBank/DDBJ databases">
        <authorList>
            <person name="Kjaerup R.B."/>
            <person name="Dalgaard T.S."/>
            <person name="Juul-Madsen H.R."/>
        </authorList>
    </citation>
    <scope>NUCLEOTIDE SEQUENCE [LARGE SCALE GENOMIC DNA]</scope>
    <source>
        <strain evidence="3 5">DSM 43363</strain>
    </source>
</reference>
<dbReference type="SMART" id="SM00554">
    <property type="entry name" value="FAS1"/>
    <property type="match status" value="1"/>
</dbReference>
<dbReference type="OrthoDB" id="3389199at2"/>